<feature type="region of interest" description="Disordered" evidence="6">
    <location>
        <begin position="649"/>
        <end position="729"/>
    </location>
</feature>
<dbReference type="FunFam" id="2.30.29.30:FF:000252">
    <property type="entry name" value="ARF GTPase activator (Csx2)"/>
    <property type="match status" value="1"/>
</dbReference>
<evidence type="ECO:0000256" key="2">
    <source>
        <dbReference type="ARBA" id="ARBA00022771"/>
    </source>
</evidence>
<dbReference type="PROSITE" id="PS50115">
    <property type="entry name" value="ARFGAP"/>
    <property type="match status" value="1"/>
</dbReference>
<dbReference type="InterPro" id="IPR001164">
    <property type="entry name" value="ArfGAP_dom"/>
</dbReference>
<feature type="domain" description="PH" evidence="7">
    <location>
        <begin position="532"/>
        <end position="643"/>
    </location>
</feature>
<feature type="domain" description="Arf-GAP" evidence="8">
    <location>
        <begin position="757"/>
        <end position="880"/>
    </location>
</feature>
<evidence type="ECO:0000256" key="4">
    <source>
        <dbReference type="PROSITE-ProRule" id="PRU00288"/>
    </source>
</evidence>
<evidence type="ECO:0000256" key="1">
    <source>
        <dbReference type="ARBA" id="ARBA00022723"/>
    </source>
</evidence>
<comment type="function">
    <text evidence="5">GTPase-activating protein for the ADP ribosylation factor family.</text>
</comment>
<dbReference type="PANTHER" id="PTHR23180">
    <property type="entry name" value="CENTAURIN/ARF"/>
    <property type="match status" value="1"/>
</dbReference>
<evidence type="ECO:0000259" key="8">
    <source>
        <dbReference type="PROSITE" id="PS50115"/>
    </source>
</evidence>
<keyword evidence="5" id="KW-0677">Repeat</keyword>
<dbReference type="GO" id="GO:0005802">
    <property type="term" value="C:trans-Golgi network"/>
    <property type="evidence" value="ECO:0007669"/>
    <property type="project" value="TreeGrafter"/>
</dbReference>
<feature type="compositionally biased region" description="Low complexity" evidence="6">
    <location>
        <begin position="667"/>
        <end position="683"/>
    </location>
</feature>
<dbReference type="InterPro" id="IPR038508">
    <property type="entry name" value="ArfGAP_dom_sf"/>
</dbReference>
<accession>A0AAV5RQR7</accession>
<keyword evidence="5" id="KW-0343">GTPase activation</keyword>
<evidence type="ECO:0000313" key="10">
    <source>
        <dbReference type="Proteomes" id="UP001362899"/>
    </source>
</evidence>
<dbReference type="EMBL" id="BTGC01000008">
    <property type="protein sequence ID" value="GMM52961.1"/>
    <property type="molecule type" value="Genomic_DNA"/>
</dbReference>
<dbReference type="Gene3D" id="2.30.29.30">
    <property type="entry name" value="Pleckstrin-homology domain (PH domain)/Phosphotyrosine-binding domain (PTB)"/>
    <property type="match status" value="1"/>
</dbReference>
<dbReference type="SUPFAM" id="SSF103657">
    <property type="entry name" value="BAR/IMD domain-like"/>
    <property type="match status" value="1"/>
</dbReference>
<keyword evidence="10" id="KW-1185">Reference proteome</keyword>
<evidence type="ECO:0000256" key="5">
    <source>
        <dbReference type="RuleBase" id="RU369028"/>
    </source>
</evidence>
<dbReference type="InterPro" id="IPR037278">
    <property type="entry name" value="ARFGAP/RecO"/>
</dbReference>
<feature type="compositionally biased region" description="Low complexity" evidence="6">
    <location>
        <begin position="510"/>
        <end position="521"/>
    </location>
</feature>
<dbReference type="InterPro" id="IPR001849">
    <property type="entry name" value="PH_domain"/>
</dbReference>
<sequence length="968" mass="108949">MGQVHSQVKPGVPYFTERNRLIIQGFQCSVNDGETTTLDLAEKQPYPCILLSGKYDTESDSFKISRADKRPLSFTLDPDTNCSILQVPYQPSLSFQIQLQVSVDPGHPCRNLTFVHGNSTDELLSAIRTPNHDNRVSLGSFEALDTFETKHLEFIWVWDAQGDKFGGQPIHISLFEEDNGMPRILGGASFWINERPANEMTMQLMYEMQMSPNSQTPNVSANAQDLNSVLMSPAKKVQVPYSMPRNTATDSKIIKAMRPTSQNLAQIDDGPQFRSALSQMERKIPALKARVKQLLKRSLMCRERLESMIEADEWLAASIQEASRHELQALQPIASWFGRRDEGGLSAIQRQRKVSLNEINTRIIEPLQKFYEYDIKSFEPRKRDFEEYSSQFYSWTSRYLSKSESRRGGSSDSKFAVKKKSFDVARWDYFTYLNEITGGLKQQILLQLFALAAQSLTDSHIALGSEMANRTRLSIDETLEDVKKAAKSWEQYRLEGLDDRRSLAEDAQISSNEVSSTNKSSPEPTQRQELSGTYKEGLLWASSRPAGYQETQVPNKQTLQNMKWHKYWIVQDGYYLREYSNWKQNADLHNEPINLLAASVRETKTNDRRFCFEVATPQYRRVYQATSDEEAKSWINSINRAITTYLSSNQESKNSSHDEEIPEPFYNKGDSNSSNGNGSFNPSPAHSVNSLHSPSGHGPQSLKPVSSQGNHSTKSSSGKQLENLTRKISFKKEKPKIPPLITSLGTGGGYPTPVPHDDILTQVQRIPSDRYCAECNTTRSVEWVSINLLLVLCIDCSGAHRSLGSHISKIRSLTLDIGAFTPSLQEALLSVSNSIINQIWEAKLPPQNKLSPTANAQTRLKFITEKYVEKRFIEEIQKPMAALRRAISMREIPSILAALASRANPNGVSDADEPLLIDALRCSEQGDTTFPAAEILIKNGATVPPVSEVYEGLSSRALAYLNEKRKQP</sequence>
<dbReference type="Pfam" id="PF16746">
    <property type="entry name" value="BAR_3"/>
    <property type="match status" value="1"/>
</dbReference>
<feature type="region of interest" description="Disordered" evidence="6">
    <location>
        <begin position="505"/>
        <end position="529"/>
    </location>
</feature>
<dbReference type="GO" id="GO:0005096">
    <property type="term" value="F:GTPase activator activity"/>
    <property type="evidence" value="ECO:0007669"/>
    <property type="project" value="UniProtKB-KW"/>
</dbReference>
<organism evidence="9 10">
    <name type="scientific">Starmerella bacillaris</name>
    <name type="common">Yeast</name>
    <name type="synonym">Candida zemplinina</name>
    <dbReference type="NCBI Taxonomy" id="1247836"/>
    <lineage>
        <taxon>Eukaryota</taxon>
        <taxon>Fungi</taxon>
        <taxon>Dikarya</taxon>
        <taxon>Ascomycota</taxon>
        <taxon>Saccharomycotina</taxon>
        <taxon>Dipodascomycetes</taxon>
        <taxon>Dipodascales</taxon>
        <taxon>Trichomonascaceae</taxon>
        <taxon>Starmerella</taxon>
    </lineage>
</organism>
<comment type="caution">
    <text evidence="9">The sequence shown here is derived from an EMBL/GenBank/DDBJ whole genome shotgun (WGS) entry which is preliminary data.</text>
</comment>
<dbReference type="Pfam" id="PF01412">
    <property type="entry name" value="ArfGap"/>
    <property type="match status" value="1"/>
</dbReference>
<dbReference type="InterPro" id="IPR011993">
    <property type="entry name" value="PH-like_dom_sf"/>
</dbReference>
<evidence type="ECO:0000313" key="9">
    <source>
        <dbReference type="EMBL" id="GMM52961.1"/>
    </source>
</evidence>
<dbReference type="InterPro" id="IPR027267">
    <property type="entry name" value="AH/BAR_dom_sf"/>
</dbReference>
<dbReference type="SUPFAM" id="SSF50729">
    <property type="entry name" value="PH domain-like"/>
    <property type="match status" value="1"/>
</dbReference>
<proteinExistence type="predicted"/>
<keyword evidence="5" id="KW-0963">Cytoplasm</keyword>
<keyword evidence="1 5" id="KW-0479">Metal-binding</keyword>
<reference evidence="9 10" key="1">
    <citation type="journal article" date="2023" name="Elife">
        <title>Identification of key yeast species and microbe-microbe interactions impacting larval growth of Drosophila in the wild.</title>
        <authorList>
            <person name="Mure A."/>
            <person name="Sugiura Y."/>
            <person name="Maeda R."/>
            <person name="Honda K."/>
            <person name="Sakurai N."/>
            <person name="Takahashi Y."/>
            <person name="Watada M."/>
            <person name="Katoh T."/>
            <person name="Gotoh A."/>
            <person name="Gotoh Y."/>
            <person name="Taniguchi I."/>
            <person name="Nakamura K."/>
            <person name="Hayashi T."/>
            <person name="Katayama T."/>
            <person name="Uemura T."/>
            <person name="Hattori Y."/>
        </authorList>
    </citation>
    <scope>NUCLEOTIDE SEQUENCE [LARGE SCALE GENOMIC DNA]</scope>
    <source>
        <strain evidence="9 10">SB-73</strain>
    </source>
</reference>
<evidence type="ECO:0000259" key="7">
    <source>
        <dbReference type="PROSITE" id="PS50003"/>
    </source>
</evidence>
<protein>
    <recommendedName>
        <fullName evidence="5">ADP-ribosylation factor GTPase-activating protein</fullName>
    </recommendedName>
</protein>
<name>A0AAV5RQR7_STABA</name>
<evidence type="ECO:0000256" key="3">
    <source>
        <dbReference type="ARBA" id="ARBA00022833"/>
    </source>
</evidence>
<dbReference type="GO" id="GO:0008270">
    <property type="term" value="F:zinc ion binding"/>
    <property type="evidence" value="ECO:0007669"/>
    <property type="project" value="UniProtKB-KW"/>
</dbReference>
<dbReference type="PROSITE" id="PS50003">
    <property type="entry name" value="PH_DOMAIN"/>
    <property type="match status" value="1"/>
</dbReference>
<comment type="subcellular location">
    <subcellularLocation>
        <location evidence="5">Cytoplasm</location>
    </subcellularLocation>
</comment>
<dbReference type="SMART" id="SM00233">
    <property type="entry name" value="PH"/>
    <property type="match status" value="1"/>
</dbReference>
<dbReference type="SUPFAM" id="SSF57863">
    <property type="entry name" value="ArfGap/RecO-like zinc finger"/>
    <property type="match status" value="1"/>
</dbReference>
<dbReference type="GO" id="GO:0005768">
    <property type="term" value="C:endosome"/>
    <property type="evidence" value="ECO:0007669"/>
    <property type="project" value="TreeGrafter"/>
</dbReference>
<dbReference type="CDD" id="cd08204">
    <property type="entry name" value="ArfGap"/>
    <property type="match status" value="1"/>
</dbReference>
<evidence type="ECO:0000256" key="6">
    <source>
        <dbReference type="SAM" id="MobiDB-lite"/>
    </source>
</evidence>
<keyword evidence="5" id="KW-0040">ANK repeat</keyword>
<dbReference type="GO" id="GO:0006891">
    <property type="term" value="P:intra-Golgi vesicle-mediated transport"/>
    <property type="evidence" value="ECO:0007669"/>
    <property type="project" value="TreeGrafter"/>
</dbReference>
<gene>
    <name evidence="9" type="ORF">DASB73_039240</name>
</gene>
<dbReference type="SMART" id="SM00105">
    <property type="entry name" value="ArfGap"/>
    <property type="match status" value="1"/>
</dbReference>
<dbReference type="Proteomes" id="UP001362899">
    <property type="component" value="Unassembled WGS sequence"/>
</dbReference>
<dbReference type="InterPro" id="IPR004148">
    <property type="entry name" value="BAR_dom"/>
</dbReference>
<dbReference type="InterPro" id="IPR045258">
    <property type="entry name" value="ACAP1/2/3-like"/>
</dbReference>
<keyword evidence="2 4" id="KW-0863">Zinc-finger</keyword>
<dbReference type="Pfam" id="PF00169">
    <property type="entry name" value="PH"/>
    <property type="match status" value="1"/>
</dbReference>
<feature type="compositionally biased region" description="Polar residues" evidence="6">
    <location>
        <begin position="684"/>
        <end position="693"/>
    </location>
</feature>
<dbReference type="AlphaFoldDB" id="A0AAV5RQR7"/>
<feature type="compositionally biased region" description="Polar residues" evidence="6">
    <location>
        <begin position="703"/>
        <end position="723"/>
    </location>
</feature>
<dbReference type="PANTHER" id="PTHR23180:SF160">
    <property type="entry name" value="ADP-RIBOSYLATION FACTOR GTPASE-ACTIVATING PROTEIN EFFECTOR PROTEIN 1"/>
    <property type="match status" value="1"/>
</dbReference>
<dbReference type="Gene3D" id="1.10.220.150">
    <property type="entry name" value="Arf GTPase activating protein"/>
    <property type="match status" value="1"/>
</dbReference>
<keyword evidence="3 5" id="KW-0862">Zinc</keyword>
<dbReference type="Gene3D" id="1.20.1270.60">
    <property type="entry name" value="Arfaptin homology (AH) domain/BAR domain"/>
    <property type="match status" value="1"/>
</dbReference>